<dbReference type="GeneID" id="92516928"/>
<dbReference type="Proteomes" id="UP000673552">
    <property type="component" value="Unassembled WGS sequence"/>
</dbReference>
<dbReference type="EMBL" id="JAFEUZ010000010">
    <property type="protein sequence ID" value="KAG5484948.1"/>
    <property type="molecule type" value="Genomic_DNA"/>
</dbReference>
<reference evidence="2" key="1">
    <citation type="journal article" date="2021" name="Microbiol. Resour. Announc.">
        <title>LGAAP: Leishmaniinae Genome Assembly and Annotation Pipeline.</title>
        <authorList>
            <person name="Almutairi H."/>
            <person name="Urbaniak M.D."/>
            <person name="Bates M.D."/>
            <person name="Jariyapan N."/>
            <person name="Kwakye-Nuako G."/>
            <person name="Thomaz-Soccol V."/>
            <person name="Al-Salem W.S."/>
            <person name="Dillon R.J."/>
            <person name="Bates P.A."/>
            <person name="Gatherer D."/>
        </authorList>
    </citation>
    <scope>NUCLEOTIDE SEQUENCE [LARGE SCALE GENOMIC DNA]</scope>
</reference>
<dbReference type="RefSeq" id="XP_067180620.1">
    <property type="nucleotide sequence ID" value="XM_067324416.1"/>
</dbReference>
<proteinExistence type="predicted"/>
<evidence type="ECO:0000313" key="1">
    <source>
        <dbReference type="EMBL" id="KAG5484948.1"/>
    </source>
</evidence>
<organism evidence="1 2">
    <name type="scientific">Leishmania martiniquensis</name>
    <dbReference type="NCBI Taxonomy" id="1580590"/>
    <lineage>
        <taxon>Eukaryota</taxon>
        <taxon>Discoba</taxon>
        <taxon>Euglenozoa</taxon>
        <taxon>Kinetoplastea</taxon>
        <taxon>Metakinetoplastina</taxon>
        <taxon>Trypanosomatida</taxon>
        <taxon>Trypanosomatidae</taxon>
        <taxon>Leishmaniinae</taxon>
        <taxon>Leishmania</taxon>
    </lineage>
</organism>
<evidence type="ECO:0000313" key="2">
    <source>
        <dbReference type="Proteomes" id="UP000673552"/>
    </source>
</evidence>
<keyword evidence="2" id="KW-1185">Reference proteome</keyword>
<reference evidence="2" key="2">
    <citation type="journal article" date="2021" name="Sci. Data">
        <title>Chromosome-scale genome sequencing, assembly and annotation of six genomes from subfamily Leishmaniinae.</title>
        <authorList>
            <person name="Almutairi H."/>
            <person name="Urbaniak M.D."/>
            <person name="Bates M.D."/>
            <person name="Jariyapan N."/>
            <person name="Kwakye-Nuako G."/>
            <person name="Thomaz Soccol V."/>
            <person name="Al-Salem W.S."/>
            <person name="Dillon R.J."/>
            <person name="Bates P.A."/>
            <person name="Gatherer D."/>
        </authorList>
    </citation>
    <scope>NUCLEOTIDE SEQUENCE [LARGE SCALE GENOMIC DNA]</scope>
</reference>
<sequence length="708" mass="75502">MWRTSYALRLTSLDDTNGATANAPTEQLSDVYLCASSPPVIEEWAGWPYAPYVVAGGMRHYINQRGPLPWPASSTSPVLLAGGTNMQSTGEAFPSPESSAVPPGVIPLSALCRAYEAADERSGSAFLQVYPTGAHGLLSPEAKAMLAGCTMFVLRSRLSHLLRLLPHGHCNEGEDDLDMSAVAVLSQYCCASRAVPAPSPSALRSARGMNNDGGHARGQRWVITWAVELVACVAASLKAAGMPLRVSDCGQVIRTSLHFGLGAKLQRDAAAEDDGSAMASSTAHTPATGRCPCYAALSVQLIECALAPSHPLDVCQAVDLTRFMYVSHVHPAQAHAEDGTEAYQRLIGLASRVSDPLQLPSAQGAWEEALQSYQSSAVSAQRGVLFVLTHDVSAQSGPAALLPLTAREERSRAHAAEKLHTLVLPPALRDYIFASLRVRSAPAYFNHVLLCHAWSSDDAAAEAHARRWADRLANDEALAPARVAVEWRASLRDAAPYDCVFVTSNVGAGQTLAPTPLQWVLYTARRQLVIAVANRSQTVLTGRRLGLGRAAAAATNGTNLFSISALRALAEQCVKALPIARGLLGWHCPWPVPSCVQSTTSGAAVPSAAAVEEVLWALRMLGKLRWRAALLYEAAGDLAEQHRQLRALRDDVQRWSSRRRARALAADGVTLASGNAACTSTLEDIVCHVDDGDWSVLIKELSSMLPPA</sequence>
<comment type="caution">
    <text evidence="1">The sequence shown here is derived from an EMBL/GenBank/DDBJ whole genome shotgun (WGS) entry which is preliminary data.</text>
</comment>
<gene>
    <name evidence="1" type="ORF">LSCM1_07024</name>
</gene>
<dbReference type="AlphaFoldDB" id="A0A836HYP8"/>
<dbReference type="OrthoDB" id="261895at2759"/>
<dbReference type="KEGG" id="lmat:92516928"/>
<protein>
    <submittedName>
        <fullName evidence="1">Uncharacterized protein</fullName>
    </submittedName>
</protein>
<name>A0A836HYP8_9TRYP</name>
<accession>A0A836HYP8</accession>